<dbReference type="InterPro" id="IPR025450">
    <property type="entry name" value="YndJ-like"/>
</dbReference>
<evidence type="ECO:0008006" key="4">
    <source>
        <dbReference type="Google" id="ProtNLM"/>
    </source>
</evidence>
<feature type="transmembrane region" description="Helical" evidence="1">
    <location>
        <begin position="7"/>
        <end position="23"/>
    </location>
</feature>
<proteinExistence type="predicted"/>
<evidence type="ECO:0000256" key="1">
    <source>
        <dbReference type="SAM" id="Phobius"/>
    </source>
</evidence>
<sequence>MNKWHLTFSLIFMAYFIATRLITGPIAEFFVLMAILFFLPAGLHFFEKEGKSQKPGVLIGFLMKAFPLAALCATAAFIYHSVWFASGWALYTFLLALFGFARLLKRGIFPLHELMIDGACMYIALGGLWFWLYTADIQVMTFSPLIVLLTAIHFHYSAFFIPLFYGFLGRQLTKETTLYKAAGWVILLSPVMIAVGISFSRLFDTFSVILYVISLYMYGILCVKTRFRSTLAKRLVVFSSFVLMGTIVLSLLYSTGMLMRVTYISIDQMIWFHGSINAFFVILPGLIGWLIERPKDQLKQKNFPISQVHGRFHMISFQEESVHDTEKLGLVDSLDDLNGTTFSANKVSPVIRRFYENPMAFTLKAAVHFHWWMRPFVCLLQPVFKRIGQLHLGSSRIPYEMKGRLTRFQHPKEEREHVRAWIRHNEKGEQVFFALYAQHQDVATGYMNIALPLPYSQLTAILKPFNEKEDFLLKSTCPKGSTGDEGLYLHTPFITMTLPMEESFHMKAETDKRLTALHQMKLFSIPFLTIRYHIDSENHQVSQ</sequence>
<feature type="transmembrane region" description="Helical" evidence="1">
    <location>
        <begin position="235"/>
        <end position="258"/>
    </location>
</feature>
<dbReference type="EMBL" id="CP027116">
    <property type="protein sequence ID" value="AVM24093.1"/>
    <property type="molecule type" value="Genomic_DNA"/>
</dbReference>
<organism evidence="2 3">
    <name type="scientific">Bacillus pumilus</name>
    <name type="common">Bacillus mesentericus</name>
    <dbReference type="NCBI Taxonomy" id="1408"/>
    <lineage>
        <taxon>Bacteria</taxon>
        <taxon>Bacillati</taxon>
        <taxon>Bacillota</taxon>
        <taxon>Bacilli</taxon>
        <taxon>Bacillales</taxon>
        <taxon>Bacillaceae</taxon>
        <taxon>Bacillus</taxon>
    </lineage>
</organism>
<feature type="transmembrane region" description="Helical" evidence="1">
    <location>
        <begin position="181"/>
        <end position="199"/>
    </location>
</feature>
<evidence type="ECO:0000313" key="2">
    <source>
        <dbReference type="EMBL" id="AVM24093.1"/>
    </source>
</evidence>
<feature type="transmembrane region" description="Helical" evidence="1">
    <location>
        <begin position="145"/>
        <end position="169"/>
    </location>
</feature>
<feature type="transmembrane region" description="Helical" evidence="1">
    <location>
        <begin position="270"/>
        <end position="291"/>
    </location>
</feature>
<dbReference type="AlphaFoldDB" id="A0AAD0HN67"/>
<dbReference type="Proteomes" id="UP000264960">
    <property type="component" value="Chromosome"/>
</dbReference>
<protein>
    <recommendedName>
        <fullName evidence="4">YndJ family protein</fullName>
    </recommendedName>
</protein>
<keyword evidence="1" id="KW-0812">Transmembrane</keyword>
<dbReference type="RefSeq" id="WP_117730547.1">
    <property type="nucleotide sequence ID" value="NZ_CP027116.1"/>
</dbReference>
<feature type="transmembrane region" description="Helical" evidence="1">
    <location>
        <begin position="116"/>
        <end position="133"/>
    </location>
</feature>
<accession>A0AAD0HN67</accession>
<gene>
    <name evidence="2" type="ORF">C5695_09685</name>
</gene>
<dbReference type="Pfam" id="PF14158">
    <property type="entry name" value="YndJ"/>
    <property type="match status" value="1"/>
</dbReference>
<feature type="transmembrane region" description="Helical" evidence="1">
    <location>
        <begin position="58"/>
        <end position="79"/>
    </location>
</feature>
<name>A0AAD0HN67_BACPU</name>
<keyword evidence="1" id="KW-1133">Transmembrane helix</keyword>
<feature type="transmembrane region" description="Helical" evidence="1">
    <location>
        <begin position="29"/>
        <end position="46"/>
    </location>
</feature>
<feature type="transmembrane region" description="Helical" evidence="1">
    <location>
        <begin position="205"/>
        <end position="223"/>
    </location>
</feature>
<reference evidence="2 3" key="1">
    <citation type="submission" date="2018-02" db="EMBL/GenBank/DDBJ databases">
        <title>The complete genome of two Bacillus pumilus strains from Cuatro Cienegas, Coahuila, Mexico.</title>
        <authorList>
            <person name="Zarza E."/>
            <person name="Alcaraz L.D."/>
            <person name="Aguilar-Salinas B."/>
            <person name="Islas A."/>
            <person name="Olmedo-Alvarez G."/>
        </authorList>
    </citation>
    <scope>NUCLEOTIDE SEQUENCE [LARGE SCALE GENOMIC DNA]</scope>
    <source>
        <strain evidence="2 3">145</strain>
    </source>
</reference>
<keyword evidence="1" id="KW-0472">Membrane</keyword>
<evidence type="ECO:0000313" key="3">
    <source>
        <dbReference type="Proteomes" id="UP000264960"/>
    </source>
</evidence>
<feature type="transmembrane region" description="Helical" evidence="1">
    <location>
        <begin position="85"/>
        <end position="104"/>
    </location>
</feature>